<feature type="transmembrane region" description="Helical" evidence="1">
    <location>
        <begin position="12"/>
        <end position="32"/>
    </location>
</feature>
<keyword evidence="1" id="KW-0472">Membrane</keyword>
<keyword evidence="3" id="KW-1185">Reference proteome</keyword>
<keyword evidence="1" id="KW-1133">Transmembrane helix</keyword>
<reference evidence="2" key="1">
    <citation type="journal article" date="2014" name="Int. J. Syst. Evol. Microbiol.">
        <title>Complete genome sequence of Corynebacterium casei LMG S-19264T (=DSM 44701T), isolated from a smear-ripened cheese.</title>
        <authorList>
            <consortium name="US DOE Joint Genome Institute (JGI-PGF)"/>
            <person name="Walter F."/>
            <person name="Albersmeier A."/>
            <person name="Kalinowski J."/>
            <person name="Ruckert C."/>
        </authorList>
    </citation>
    <scope>NUCLEOTIDE SEQUENCE</scope>
    <source>
        <strain evidence="2">CGMCC 4.7679</strain>
    </source>
</reference>
<accession>A0A8H9IQP6</accession>
<comment type="caution">
    <text evidence="2">The sequence shown here is derived from an EMBL/GenBank/DDBJ whole genome shotgun (WGS) entry which is preliminary data.</text>
</comment>
<dbReference type="EMBL" id="BNAV01000002">
    <property type="protein sequence ID" value="GHF47554.1"/>
    <property type="molecule type" value="Genomic_DNA"/>
</dbReference>
<protein>
    <submittedName>
        <fullName evidence="2">Membrane protein</fullName>
    </submittedName>
</protein>
<gene>
    <name evidence="2" type="ORF">GCM10017566_20970</name>
</gene>
<evidence type="ECO:0000256" key="1">
    <source>
        <dbReference type="SAM" id="Phobius"/>
    </source>
</evidence>
<proteinExistence type="predicted"/>
<evidence type="ECO:0000313" key="2">
    <source>
        <dbReference type="EMBL" id="GHF47554.1"/>
    </source>
</evidence>
<evidence type="ECO:0000313" key="3">
    <source>
        <dbReference type="Proteomes" id="UP000658656"/>
    </source>
</evidence>
<dbReference type="Pfam" id="PF14325">
    <property type="entry name" value="DUF4383"/>
    <property type="match status" value="1"/>
</dbReference>
<dbReference type="Proteomes" id="UP000658656">
    <property type="component" value="Unassembled WGS sequence"/>
</dbReference>
<feature type="transmembrane region" description="Helical" evidence="1">
    <location>
        <begin position="123"/>
        <end position="141"/>
    </location>
</feature>
<dbReference type="OrthoDB" id="572373at2"/>
<dbReference type="AlphaFoldDB" id="A0A8H9IQP6"/>
<reference evidence="2" key="2">
    <citation type="submission" date="2020-09" db="EMBL/GenBank/DDBJ databases">
        <authorList>
            <person name="Sun Q."/>
            <person name="Zhou Y."/>
        </authorList>
    </citation>
    <scope>NUCLEOTIDE SEQUENCE</scope>
    <source>
        <strain evidence="2">CGMCC 4.7679</strain>
    </source>
</reference>
<name>A0A8H9IQP6_9PSEU</name>
<feature type="transmembrane region" description="Helical" evidence="1">
    <location>
        <begin position="52"/>
        <end position="78"/>
    </location>
</feature>
<dbReference type="RefSeq" id="WP_145937416.1">
    <property type="nucleotide sequence ID" value="NZ_BNAV01000002.1"/>
</dbReference>
<sequence>MTHTTTKTRRPVQTFALVVGVVFLLAGILGFIPGITTHYDQLTFGGHHSGALLLGVFNVSILHNLVHLVFGIAGLVLARGPGGSRGYLVIGGFIYLLVCVYGLVIDNHSAMNFLPVNGADDWLHFGLAVGMVALGVLGTVVERSREQRA</sequence>
<keyword evidence="1" id="KW-0812">Transmembrane</keyword>
<organism evidence="2 3">
    <name type="scientific">Amycolatopsis bartoniae</name>
    <dbReference type="NCBI Taxonomy" id="941986"/>
    <lineage>
        <taxon>Bacteria</taxon>
        <taxon>Bacillati</taxon>
        <taxon>Actinomycetota</taxon>
        <taxon>Actinomycetes</taxon>
        <taxon>Pseudonocardiales</taxon>
        <taxon>Pseudonocardiaceae</taxon>
        <taxon>Amycolatopsis</taxon>
    </lineage>
</organism>
<feature type="transmembrane region" description="Helical" evidence="1">
    <location>
        <begin position="85"/>
        <end position="103"/>
    </location>
</feature>